<dbReference type="RefSeq" id="XP_013165396.1">
    <property type="nucleotide sequence ID" value="XM_013309942.1"/>
</dbReference>
<reference evidence="3" key="1">
    <citation type="submission" date="2025-08" db="UniProtKB">
        <authorList>
            <consortium name="RefSeq"/>
        </authorList>
    </citation>
    <scope>IDENTIFICATION</scope>
</reference>
<dbReference type="FunFam" id="3.80.10.10:FF:000116">
    <property type="entry name" value="Leucine-rich repeat-containing protein 40"/>
    <property type="match status" value="1"/>
</dbReference>
<keyword evidence="1" id="KW-0433">Leucine-rich repeat</keyword>
<dbReference type="Proteomes" id="UP000694872">
    <property type="component" value="Unplaced"/>
</dbReference>
<keyword evidence="2" id="KW-0677">Repeat</keyword>
<dbReference type="PANTHER" id="PTHR48051">
    <property type="match status" value="1"/>
</dbReference>
<dbReference type="Pfam" id="PF13855">
    <property type="entry name" value="LRR_8"/>
    <property type="match status" value="1"/>
</dbReference>
<evidence type="ECO:0000313" key="3">
    <source>
        <dbReference type="RefSeq" id="XP_013165396.1"/>
    </source>
</evidence>
<dbReference type="KEGG" id="pxu:106116188"/>
<evidence type="ECO:0000256" key="2">
    <source>
        <dbReference type="ARBA" id="ARBA00022737"/>
    </source>
</evidence>
<dbReference type="SUPFAM" id="SSF52058">
    <property type="entry name" value="L domain-like"/>
    <property type="match status" value="1"/>
</dbReference>
<dbReference type="InterPro" id="IPR001611">
    <property type="entry name" value="Leu-rich_rpt"/>
</dbReference>
<dbReference type="AlphaFoldDB" id="A0AAJ6Z4T0"/>
<protein>
    <submittedName>
        <fullName evidence="3">Leucine-rich repeat protein SHOC-2-like</fullName>
    </submittedName>
</protein>
<dbReference type="Gene3D" id="3.80.10.10">
    <property type="entry name" value="Ribonuclease Inhibitor"/>
    <property type="match status" value="1"/>
</dbReference>
<dbReference type="GeneID" id="106116188"/>
<proteinExistence type="predicted"/>
<dbReference type="InterPro" id="IPR050216">
    <property type="entry name" value="LRR_domain-containing"/>
</dbReference>
<name>A0AAJ6Z4T0_PAPXU</name>
<evidence type="ECO:0000256" key="1">
    <source>
        <dbReference type="ARBA" id="ARBA00022614"/>
    </source>
</evidence>
<accession>A0AAJ6Z4T0</accession>
<dbReference type="InterPro" id="IPR032675">
    <property type="entry name" value="LRR_dom_sf"/>
</dbReference>
<dbReference type="PANTHER" id="PTHR48051:SF54">
    <property type="entry name" value="LEUCINE-RICH REPEAT-CONTAINING PROTEIN"/>
    <property type="match status" value="1"/>
</dbReference>
<sequence length="423" mass="49202">MGDNSNSSLTFNLYEEQGHEETTLDISSQGLATLPKIENKMLCILYLQNNKIKDLPHDFFETLPYLTWFDMRDNELRDIPKSIKNHQNLSHLLLQNNKLSTLPNELGTVVNLKVLQISGNPLTYPPKEIINAGTAKIVQFLHKKFIDEQDSQLRSASVGDENSNLNTKLLSETDLKSYNSVYEENLKGRQYLSVLLSEKDVTESEIEFYSKNKGKCPKLATSRKKTSPCHNQSSKYLKPVYARSKEKQDAKITQTYLREMALKKQKDLMASKDKILQSRKNLELLKNFRKTYRTNQLSMPRGNTHYKRTANDYPYDTNPEYMTLLTRDDIEKDLPDKYKKRLWRRPKPTVPRKKNGDVHLAMKIKKLFETLEAIDLNKREMTPRTEQKMLLNEIHKITEIKQKLMELSANNSKSVETEKLPVL</sequence>
<dbReference type="GO" id="GO:0005737">
    <property type="term" value="C:cytoplasm"/>
    <property type="evidence" value="ECO:0007669"/>
    <property type="project" value="TreeGrafter"/>
</dbReference>
<gene>
    <name evidence="3" type="primary">LOC106116188</name>
</gene>
<organism evidence="3">
    <name type="scientific">Papilio xuthus</name>
    <name type="common">Asian swallowtail butterfly</name>
    <dbReference type="NCBI Taxonomy" id="66420"/>
    <lineage>
        <taxon>Eukaryota</taxon>
        <taxon>Metazoa</taxon>
        <taxon>Ecdysozoa</taxon>
        <taxon>Arthropoda</taxon>
        <taxon>Hexapoda</taxon>
        <taxon>Insecta</taxon>
        <taxon>Pterygota</taxon>
        <taxon>Neoptera</taxon>
        <taxon>Endopterygota</taxon>
        <taxon>Lepidoptera</taxon>
        <taxon>Glossata</taxon>
        <taxon>Ditrysia</taxon>
        <taxon>Papilionoidea</taxon>
        <taxon>Papilionidae</taxon>
        <taxon>Papilioninae</taxon>
        <taxon>Papilio</taxon>
    </lineage>
</organism>
<dbReference type="PROSITE" id="PS51450">
    <property type="entry name" value="LRR"/>
    <property type="match status" value="2"/>
</dbReference>